<keyword evidence="3 6" id="KW-0805">Transcription regulation</keyword>
<evidence type="ECO:0000313" key="9">
    <source>
        <dbReference type="EMBL" id="GJN01984.1"/>
    </source>
</evidence>
<dbReference type="AlphaFoldDB" id="A0AAV5CV72"/>
<dbReference type="InterPro" id="IPR006458">
    <property type="entry name" value="Ovate_C"/>
</dbReference>
<reference evidence="9" key="2">
    <citation type="submission" date="2021-12" db="EMBL/GenBank/DDBJ databases">
        <title>Resequencing data analysis of finger millet.</title>
        <authorList>
            <person name="Hatakeyama M."/>
            <person name="Aluri S."/>
            <person name="Balachadran M.T."/>
            <person name="Sivarajan S.R."/>
            <person name="Poveda L."/>
            <person name="Shimizu-Inatsugi R."/>
            <person name="Schlapbach R."/>
            <person name="Sreeman S.M."/>
            <person name="Shimizu K.K."/>
        </authorList>
    </citation>
    <scope>NUCLEOTIDE SEQUENCE</scope>
</reference>
<dbReference type="PANTHER" id="PTHR33057">
    <property type="entry name" value="TRANSCRIPTION REPRESSOR OFP7-RELATED"/>
    <property type="match status" value="1"/>
</dbReference>
<dbReference type="EMBL" id="BQKI01000009">
    <property type="protein sequence ID" value="GJN01984.1"/>
    <property type="molecule type" value="Genomic_DNA"/>
</dbReference>
<dbReference type="Pfam" id="PF04844">
    <property type="entry name" value="Ovate"/>
    <property type="match status" value="1"/>
</dbReference>
<feature type="region of interest" description="Disordered" evidence="7">
    <location>
        <begin position="343"/>
        <end position="391"/>
    </location>
</feature>
<comment type="subcellular location">
    <subcellularLocation>
        <location evidence="1 6">Nucleus</location>
    </subcellularLocation>
</comment>
<dbReference type="PROSITE" id="PS51257">
    <property type="entry name" value="PROKAR_LIPOPROTEIN"/>
    <property type="match status" value="1"/>
</dbReference>
<feature type="compositionally biased region" description="Pro residues" evidence="7">
    <location>
        <begin position="208"/>
        <end position="223"/>
    </location>
</feature>
<name>A0AAV5CV72_ELECO</name>
<feature type="compositionally biased region" description="Basic and acidic residues" evidence="7">
    <location>
        <begin position="157"/>
        <end position="168"/>
    </location>
</feature>
<organism evidence="9 10">
    <name type="scientific">Eleusine coracana subsp. coracana</name>
    <dbReference type="NCBI Taxonomy" id="191504"/>
    <lineage>
        <taxon>Eukaryota</taxon>
        <taxon>Viridiplantae</taxon>
        <taxon>Streptophyta</taxon>
        <taxon>Embryophyta</taxon>
        <taxon>Tracheophyta</taxon>
        <taxon>Spermatophyta</taxon>
        <taxon>Magnoliopsida</taxon>
        <taxon>Liliopsida</taxon>
        <taxon>Poales</taxon>
        <taxon>Poaceae</taxon>
        <taxon>PACMAD clade</taxon>
        <taxon>Chloridoideae</taxon>
        <taxon>Cynodonteae</taxon>
        <taxon>Eleusininae</taxon>
        <taxon>Eleusine</taxon>
    </lineage>
</organism>
<evidence type="ECO:0000259" key="8">
    <source>
        <dbReference type="PROSITE" id="PS51754"/>
    </source>
</evidence>
<gene>
    <name evidence="9" type="primary">ga19292</name>
    <name evidence="9" type="ORF">PR202_ga19292</name>
</gene>
<feature type="domain" description="OVATE" evidence="8">
    <location>
        <begin position="279"/>
        <end position="338"/>
    </location>
</feature>
<feature type="compositionally biased region" description="Polar residues" evidence="7">
    <location>
        <begin position="343"/>
        <end position="354"/>
    </location>
</feature>
<keyword evidence="5 6" id="KW-0539">Nucleus</keyword>
<dbReference type="GO" id="GO:0045892">
    <property type="term" value="P:negative regulation of DNA-templated transcription"/>
    <property type="evidence" value="ECO:0007669"/>
    <property type="project" value="UniProtKB-UniRule"/>
</dbReference>
<dbReference type="InterPro" id="IPR038933">
    <property type="entry name" value="Ovate"/>
</dbReference>
<evidence type="ECO:0000256" key="1">
    <source>
        <dbReference type="ARBA" id="ARBA00004123"/>
    </source>
</evidence>
<dbReference type="PROSITE" id="PS51754">
    <property type="entry name" value="OVATE"/>
    <property type="match status" value="1"/>
</dbReference>
<accession>A0AAV5CV72</accession>
<evidence type="ECO:0000256" key="5">
    <source>
        <dbReference type="ARBA" id="ARBA00023242"/>
    </source>
</evidence>
<dbReference type="SUPFAM" id="SSF101447">
    <property type="entry name" value="Formin homology 2 domain (FH2 domain)"/>
    <property type="match status" value="1"/>
</dbReference>
<protein>
    <recommendedName>
        <fullName evidence="6">Transcription repressor</fullName>
    </recommendedName>
    <alternativeName>
        <fullName evidence="6">Ovate family protein</fullName>
    </alternativeName>
</protein>
<proteinExistence type="predicted"/>
<comment type="function">
    <text evidence="6">Transcriptional repressor that regulates multiple aspects of plant growth and development.</text>
</comment>
<dbReference type="NCBIfam" id="TIGR01568">
    <property type="entry name" value="A_thal_3678"/>
    <property type="match status" value="1"/>
</dbReference>
<keyword evidence="10" id="KW-1185">Reference proteome</keyword>
<dbReference type="Proteomes" id="UP001054889">
    <property type="component" value="Unassembled WGS sequence"/>
</dbReference>
<comment type="caution">
    <text evidence="9">The sequence shown here is derived from an EMBL/GenBank/DDBJ whole genome shotgun (WGS) entry which is preliminary data.</text>
</comment>
<evidence type="ECO:0000256" key="7">
    <source>
        <dbReference type="SAM" id="MobiDB-lite"/>
    </source>
</evidence>
<evidence type="ECO:0000256" key="3">
    <source>
        <dbReference type="ARBA" id="ARBA00023015"/>
    </source>
</evidence>
<reference evidence="9" key="1">
    <citation type="journal article" date="2018" name="DNA Res.">
        <title>Multiple hybrid de novo genome assembly of finger millet, an orphan allotetraploid crop.</title>
        <authorList>
            <person name="Hatakeyama M."/>
            <person name="Aluri S."/>
            <person name="Balachadran M.T."/>
            <person name="Sivarajan S.R."/>
            <person name="Patrignani A."/>
            <person name="Gruter S."/>
            <person name="Poveda L."/>
            <person name="Shimizu-Inatsugi R."/>
            <person name="Baeten J."/>
            <person name="Francoijs K.J."/>
            <person name="Nataraja K.N."/>
            <person name="Reddy Y.A.N."/>
            <person name="Phadnis S."/>
            <person name="Ravikumar R.L."/>
            <person name="Schlapbach R."/>
            <person name="Sreeman S.M."/>
            <person name="Shimizu K.K."/>
        </authorList>
    </citation>
    <scope>NUCLEOTIDE SEQUENCE</scope>
</reference>
<evidence type="ECO:0000313" key="10">
    <source>
        <dbReference type="Proteomes" id="UP001054889"/>
    </source>
</evidence>
<evidence type="ECO:0000256" key="6">
    <source>
        <dbReference type="RuleBase" id="RU367028"/>
    </source>
</evidence>
<dbReference type="GO" id="GO:0005634">
    <property type="term" value="C:nucleus"/>
    <property type="evidence" value="ECO:0007669"/>
    <property type="project" value="UniProtKB-SubCell"/>
</dbReference>
<sequence>MSPAAAKKRLGVGGGGFGLGCGCKDAKAVAVAAASSASPYSTEASTATSATWRRVAAAHPSASGSTGTLTVPSASSSSFFPWEDADDGEEVNCGKRESTTSFSGLLKQLNELEQSVVTLGARKSTSKQSDLSPPPPPPPPPPLPSRPIVKQRAVHSSGDRHDKKEGHGDFSPPPPAPSSQFQTQQQHGKAKTMMDKGERQELAALFRQPPPPSSSPSLPPEQPRNPKVTVTEKGSKQKEDVNESFPPQPQKQQQPQPQQHRKAKSLDGGVRLDGTTVAVVKQSADPLGDFRRSMANMVVENRIATGDDLRELLRHFLALNAPHHHDAILRAFTEIWDQAFSTTTNKQQAHAQQPQHREPSSGARPTPPRQRPLPTTTPQQRRPRHTARVWR</sequence>
<feature type="region of interest" description="Disordered" evidence="7">
    <location>
        <begin position="116"/>
        <end position="270"/>
    </location>
</feature>
<evidence type="ECO:0000256" key="2">
    <source>
        <dbReference type="ARBA" id="ARBA00022491"/>
    </source>
</evidence>
<evidence type="ECO:0000256" key="4">
    <source>
        <dbReference type="ARBA" id="ARBA00023163"/>
    </source>
</evidence>
<dbReference type="PANTHER" id="PTHR33057:SF6">
    <property type="entry name" value="TRANSCRIPTION REPRESSOR"/>
    <property type="match status" value="1"/>
</dbReference>
<feature type="compositionally biased region" description="Polar residues" evidence="7">
    <location>
        <begin position="62"/>
        <end position="79"/>
    </location>
</feature>
<feature type="compositionally biased region" description="Basic residues" evidence="7">
    <location>
        <begin position="381"/>
        <end position="391"/>
    </location>
</feature>
<feature type="compositionally biased region" description="Pro residues" evidence="7">
    <location>
        <begin position="132"/>
        <end position="145"/>
    </location>
</feature>
<feature type="region of interest" description="Disordered" evidence="7">
    <location>
        <begin position="59"/>
        <end position="100"/>
    </location>
</feature>
<keyword evidence="2 6" id="KW-0678">Repressor</keyword>
<feature type="compositionally biased region" description="Basic and acidic residues" evidence="7">
    <location>
        <begin position="192"/>
        <end position="201"/>
    </location>
</feature>
<keyword evidence="4 6" id="KW-0804">Transcription</keyword>